<keyword evidence="4" id="KW-1185">Reference proteome</keyword>
<accession>A0ABN2U494</accession>
<proteinExistence type="predicted"/>
<organism evidence="3 4">
    <name type="scientific">Catenulispora yoronensis</name>
    <dbReference type="NCBI Taxonomy" id="450799"/>
    <lineage>
        <taxon>Bacteria</taxon>
        <taxon>Bacillati</taxon>
        <taxon>Actinomycetota</taxon>
        <taxon>Actinomycetes</taxon>
        <taxon>Catenulisporales</taxon>
        <taxon>Catenulisporaceae</taxon>
        <taxon>Catenulispora</taxon>
    </lineage>
</organism>
<dbReference type="NCBIfam" id="NF040712">
    <property type="entry name" value="SepH"/>
    <property type="match status" value="1"/>
</dbReference>
<sequence length="408" mass="43908">MTELRVMAVTSDGSRLVLRSNDGQEFHLTIDERLRAAVRGDRARLGQIEIEAEGQLRPRDIQARIRSGATAQEVADACGISVERIRRFEGPILAERAFMAEKAQNTQVRRQGENHGQKLGEIVAERLAKRGAEDGATVRWDSWRREDGTWTVQAIYRISGETYEALWAFDPPRRLVTPEDDEARLLSSDAASIAAAEPMFPFVAASVLSGGTVVPGPVPSSNGSSAGGSLVHLEARRRPAEYPSSGGGSGSLDRDRDRERERDRDRERERDRDRAAAERTASVERHPSSLPSQAASAAAGGGGAPPGSPGGGANVPGPTQSPEEDFDFLDADTRAAAPIAAVAGQSAGSAFDDAIFGPRTTSPHRERMVGTTDRQAEADGVRPGRRATVPSWDEIVFGSRRGKQKGRD</sequence>
<name>A0ABN2U494_9ACTN</name>
<feature type="domain" description="DUF3071" evidence="2">
    <location>
        <begin position="1"/>
        <end position="169"/>
    </location>
</feature>
<gene>
    <name evidence="3" type="ORF">GCM10009839_29670</name>
</gene>
<dbReference type="Proteomes" id="UP001500751">
    <property type="component" value="Unassembled WGS sequence"/>
</dbReference>
<comment type="caution">
    <text evidence="3">The sequence shown here is derived from an EMBL/GenBank/DDBJ whole genome shotgun (WGS) entry which is preliminary data.</text>
</comment>
<evidence type="ECO:0000313" key="4">
    <source>
        <dbReference type="Proteomes" id="UP001500751"/>
    </source>
</evidence>
<feature type="compositionally biased region" description="Low complexity" evidence="1">
    <location>
        <begin position="288"/>
        <end position="298"/>
    </location>
</feature>
<feature type="compositionally biased region" description="Low complexity" evidence="1">
    <location>
        <begin position="334"/>
        <end position="347"/>
    </location>
</feature>
<feature type="compositionally biased region" description="Basic and acidic residues" evidence="1">
    <location>
        <begin position="252"/>
        <end position="287"/>
    </location>
</feature>
<feature type="compositionally biased region" description="Basic and acidic residues" evidence="1">
    <location>
        <begin position="363"/>
        <end position="382"/>
    </location>
</feature>
<dbReference type="RefSeq" id="WP_344666161.1">
    <property type="nucleotide sequence ID" value="NZ_BAAAQN010000014.1"/>
</dbReference>
<dbReference type="InterPro" id="IPR047682">
    <property type="entry name" value="SepH-like"/>
</dbReference>
<dbReference type="EMBL" id="BAAAQN010000014">
    <property type="protein sequence ID" value="GAA2028561.1"/>
    <property type="molecule type" value="Genomic_DNA"/>
</dbReference>
<reference evidence="3 4" key="1">
    <citation type="journal article" date="2019" name="Int. J. Syst. Evol. Microbiol.">
        <title>The Global Catalogue of Microorganisms (GCM) 10K type strain sequencing project: providing services to taxonomists for standard genome sequencing and annotation.</title>
        <authorList>
            <consortium name="The Broad Institute Genomics Platform"/>
            <consortium name="The Broad Institute Genome Sequencing Center for Infectious Disease"/>
            <person name="Wu L."/>
            <person name="Ma J."/>
        </authorList>
    </citation>
    <scope>NUCLEOTIDE SEQUENCE [LARGE SCALE GENOMIC DNA]</scope>
    <source>
        <strain evidence="3 4">JCM 16014</strain>
    </source>
</reference>
<evidence type="ECO:0000256" key="1">
    <source>
        <dbReference type="SAM" id="MobiDB-lite"/>
    </source>
</evidence>
<dbReference type="InterPro" id="IPR021421">
    <property type="entry name" value="DUF3071"/>
</dbReference>
<feature type="region of interest" description="Disordered" evidence="1">
    <location>
        <begin position="236"/>
        <end position="386"/>
    </location>
</feature>
<dbReference type="Pfam" id="PF11268">
    <property type="entry name" value="DUF3071"/>
    <property type="match status" value="1"/>
</dbReference>
<protein>
    <recommendedName>
        <fullName evidence="2">DUF3071 domain-containing protein</fullName>
    </recommendedName>
</protein>
<evidence type="ECO:0000259" key="2">
    <source>
        <dbReference type="Pfam" id="PF11268"/>
    </source>
</evidence>
<evidence type="ECO:0000313" key="3">
    <source>
        <dbReference type="EMBL" id="GAA2028561.1"/>
    </source>
</evidence>
<feature type="compositionally biased region" description="Gly residues" evidence="1">
    <location>
        <begin position="299"/>
        <end position="314"/>
    </location>
</feature>